<feature type="signal peptide" evidence="5">
    <location>
        <begin position="1"/>
        <end position="22"/>
    </location>
</feature>
<dbReference type="PROSITE" id="PS51257">
    <property type="entry name" value="PROKAR_LIPOPROTEIN"/>
    <property type="match status" value="1"/>
</dbReference>
<evidence type="ECO:0000256" key="2">
    <source>
        <dbReference type="ARBA" id="ARBA00007639"/>
    </source>
</evidence>
<comment type="similarity">
    <text evidence="2">Belongs to the bacterial solute-binding protein 2 family.</text>
</comment>
<reference evidence="7 8" key="1">
    <citation type="submission" date="2018-08" db="EMBL/GenBank/DDBJ databases">
        <title>A genome reference for cultivated species of the human gut microbiota.</title>
        <authorList>
            <person name="Zou Y."/>
            <person name="Xue W."/>
            <person name="Luo G."/>
        </authorList>
    </citation>
    <scope>NUCLEOTIDE SEQUENCE [LARGE SCALE GENOMIC DNA]</scope>
    <source>
        <strain evidence="7 8">AF19-13AC</strain>
    </source>
</reference>
<keyword evidence="3 5" id="KW-0732">Signal</keyword>
<dbReference type="OrthoDB" id="9769193at2"/>
<dbReference type="CDD" id="cd06313">
    <property type="entry name" value="PBP1_ABC_ThpA_XypA"/>
    <property type="match status" value="1"/>
</dbReference>
<accession>A0A3E3DN94</accession>
<sequence>MKKNKKVLGIVLCMAMAVTALAGCGAADTSAKKSDDTKAADGGKTADGSQPTADSGKKLKLGITLYSLKNEYTVRLANAAQRKADEMGAELMVYDGNYDPSTQISQVETMISDGCDGIILNPQDSDACSPCVDKAVEAGIPIVAVNTRVNNDKITSYIGSQDVIAGEMIMQKIADTLGGKGKIVIIEGPMGQSAQIERRQGIQNILDKYPDIEVLAEKTANWSRSESMTVMETWMQAFDQIDAIVAENDEMALGAREAVKAAGKDIPAVGVDGINDALAAVEEGNMLISVFQDAAGQGSKAVEVVIDAIDKKPVEKDYWIDFEEVNKENVAEFKQRAQQ</sequence>
<evidence type="ECO:0000256" key="5">
    <source>
        <dbReference type="SAM" id="SignalP"/>
    </source>
</evidence>
<dbReference type="AlphaFoldDB" id="A0A3E3DN94"/>
<evidence type="ECO:0000256" key="4">
    <source>
        <dbReference type="SAM" id="MobiDB-lite"/>
    </source>
</evidence>
<dbReference type="InterPro" id="IPR025997">
    <property type="entry name" value="SBP_2_dom"/>
</dbReference>
<dbReference type="SUPFAM" id="SSF53822">
    <property type="entry name" value="Periplasmic binding protein-like I"/>
    <property type="match status" value="1"/>
</dbReference>
<dbReference type="EMBL" id="QTJW01000007">
    <property type="protein sequence ID" value="RGD70409.1"/>
    <property type="molecule type" value="Genomic_DNA"/>
</dbReference>
<evidence type="ECO:0000256" key="3">
    <source>
        <dbReference type="ARBA" id="ARBA00022729"/>
    </source>
</evidence>
<feature type="domain" description="Periplasmic binding protein" evidence="6">
    <location>
        <begin position="62"/>
        <end position="312"/>
    </location>
</feature>
<dbReference type="Pfam" id="PF13407">
    <property type="entry name" value="Peripla_BP_4"/>
    <property type="match status" value="1"/>
</dbReference>
<evidence type="ECO:0000256" key="1">
    <source>
        <dbReference type="ARBA" id="ARBA00004196"/>
    </source>
</evidence>
<feature type="chain" id="PRO_5038949775" evidence="5">
    <location>
        <begin position="23"/>
        <end position="339"/>
    </location>
</feature>
<dbReference type="GO" id="GO:0030246">
    <property type="term" value="F:carbohydrate binding"/>
    <property type="evidence" value="ECO:0007669"/>
    <property type="project" value="UniProtKB-ARBA"/>
</dbReference>
<comment type="caution">
    <text evidence="7">The sequence shown here is derived from an EMBL/GenBank/DDBJ whole genome shotgun (WGS) entry which is preliminary data.</text>
</comment>
<feature type="compositionally biased region" description="Basic and acidic residues" evidence="4">
    <location>
        <begin position="30"/>
        <end position="41"/>
    </location>
</feature>
<dbReference type="PANTHER" id="PTHR46847:SF1">
    <property type="entry name" value="D-ALLOSE-BINDING PERIPLASMIC PROTEIN-RELATED"/>
    <property type="match status" value="1"/>
</dbReference>
<protein>
    <submittedName>
        <fullName evidence="7">Sugar ABC transporter substrate-binding protein</fullName>
    </submittedName>
</protein>
<dbReference type="GO" id="GO:0030313">
    <property type="term" value="C:cell envelope"/>
    <property type="evidence" value="ECO:0007669"/>
    <property type="project" value="UniProtKB-SubCell"/>
</dbReference>
<evidence type="ECO:0000313" key="7">
    <source>
        <dbReference type="EMBL" id="RGD70409.1"/>
    </source>
</evidence>
<evidence type="ECO:0000259" key="6">
    <source>
        <dbReference type="Pfam" id="PF13407"/>
    </source>
</evidence>
<evidence type="ECO:0000313" key="8">
    <source>
        <dbReference type="Proteomes" id="UP000261023"/>
    </source>
</evidence>
<proteinExistence type="inferred from homology"/>
<dbReference type="RefSeq" id="WP_117502343.1">
    <property type="nucleotide sequence ID" value="NZ_QTJW01000007.1"/>
</dbReference>
<dbReference type="PANTHER" id="PTHR46847">
    <property type="entry name" value="D-ALLOSE-BINDING PERIPLASMIC PROTEIN-RELATED"/>
    <property type="match status" value="1"/>
</dbReference>
<feature type="region of interest" description="Disordered" evidence="4">
    <location>
        <begin position="28"/>
        <end position="55"/>
    </location>
</feature>
<name>A0A3E3DN94_9FIRM</name>
<dbReference type="Gene3D" id="3.40.50.2300">
    <property type="match status" value="2"/>
</dbReference>
<dbReference type="Proteomes" id="UP000261023">
    <property type="component" value="Unassembled WGS sequence"/>
</dbReference>
<dbReference type="InterPro" id="IPR028082">
    <property type="entry name" value="Peripla_BP_I"/>
</dbReference>
<gene>
    <name evidence="7" type="ORF">DWX31_12090</name>
</gene>
<comment type="subcellular location">
    <subcellularLocation>
        <location evidence="1">Cell envelope</location>
    </subcellularLocation>
</comment>
<organism evidence="7 8">
    <name type="scientific">Hungatella hathewayi</name>
    <dbReference type="NCBI Taxonomy" id="154046"/>
    <lineage>
        <taxon>Bacteria</taxon>
        <taxon>Bacillati</taxon>
        <taxon>Bacillota</taxon>
        <taxon>Clostridia</taxon>
        <taxon>Lachnospirales</taxon>
        <taxon>Lachnospiraceae</taxon>
        <taxon>Hungatella</taxon>
    </lineage>
</organism>